<feature type="domain" description="O-antigen ligase-related" evidence="6">
    <location>
        <begin position="202"/>
        <end position="330"/>
    </location>
</feature>
<feature type="transmembrane region" description="Helical" evidence="5">
    <location>
        <begin position="111"/>
        <end position="128"/>
    </location>
</feature>
<evidence type="ECO:0000313" key="8">
    <source>
        <dbReference type="Proteomes" id="UP001180453"/>
    </source>
</evidence>
<name>A0ABU1YSY3_ROSSA</name>
<evidence type="ECO:0000256" key="2">
    <source>
        <dbReference type="ARBA" id="ARBA00022692"/>
    </source>
</evidence>
<feature type="transmembrane region" description="Helical" evidence="5">
    <location>
        <begin position="352"/>
        <end position="370"/>
    </location>
</feature>
<dbReference type="PANTHER" id="PTHR37422:SF13">
    <property type="entry name" value="LIPOPOLYSACCHARIDE BIOSYNTHESIS PROTEIN PA4999-RELATED"/>
    <property type="match status" value="1"/>
</dbReference>
<dbReference type="PANTHER" id="PTHR37422">
    <property type="entry name" value="TEICHURONIC ACID BIOSYNTHESIS PROTEIN TUAE"/>
    <property type="match status" value="1"/>
</dbReference>
<proteinExistence type="predicted"/>
<feature type="transmembrane region" description="Helical" evidence="5">
    <location>
        <begin position="181"/>
        <end position="201"/>
    </location>
</feature>
<reference evidence="7 8" key="1">
    <citation type="submission" date="2023-07" db="EMBL/GenBank/DDBJ databases">
        <title>Sorghum-associated microbial communities from plants grown in Nebraska, USA.</title>
        <authorList>
            <person name="Schachtman D."/>
        </authorList>
    </citation>
    <scope>NUCLEOTIDE SEQUENCE [LARGE SCALE GENOMIC DNA]</scope>
    <source>
        <strain evidence="7 8">BE314</strain>
    </source>
</reference>
<comment type="subcellular location">
    <subcellularLocation>
        <location evidence="1">Membrane</location>
        <topology evidence="1">Multi-pass membrane protein</topology>
    </subcellularLocation>
</comment>
<feature type="transmembrane region" description="Helical" evidence="5">
    <location>
        <begin position="207"/>
        <end position="228"/>
    </location>
</feature>
<evidence type="ECO:0000259" key="6">
    <source>
        <dbReference type="Pfam" id="PF04932"/>
    </source>
</evidence>
<evidence type="ECO:0000256" key="1">
    <source>
        <dbReference type="ARBA" id="ARBA00004141"/>
    </source>
</evidence>
<evidence type="ECO:0000256" key="3">
    <source>
        <dbReference type="ARBA" id="ARBA00022989"/>
    </source>
</evidence>
<keyword evidence="3 5" id="KW-1133">Transmembrane helix</keyword>
<evidence type="ECO:0000256" key="4">
    <source>
        <dbReference type="ARBA" id="ARBA00023136"/>
    </source>
</evidence>
<feature type="transmembrane region" description="Helical" evidence="5">
    <location>
        <begin position="49"/>
        <end position="66"/>
    </location>
</feature>
<feature type="transmembrane region" description="Helical" evidence="5">
    <location>
        <begin position="78"/>
        <end position="99"/>
    </location>
</feature>
<sequence>MSAPAHLMPGGISRTGHTLAAWAYFIIFPAFICYQILAIAGYISPALGGYFTAGASVAFPLLLLGLKRHRIPLSRGSSFVALTFACFLALWAFRVLTGMQAGADDEITSSHWAYIFKFIVLFLVARLLDGDAAGFHRYCTLALLAVAALVAVEGSGGQFLQASILQGLYAGFLLDYQGMAYAYMVMLAYCVLPLAIGWRFAVYLISFGALFLIGARSEFVGFVLMVGVVEYCKARSRPALLMKVLALIAVLAVFFFQYRSEFADNRIFAILEMSNDQSVMERAELHDAAVNTIQDKPLTGDYASYKPGNYAHDILSVWVDLGLVGFLLLLACIVAPLLVLLLQFARRSRDNLYVLTLAVCMVNALMVFFAKNYTYQMIPIALGLYCRYRAVRHPRTLLARNPARMLPPGPDLTTTPGVVGSV</sequence>
<protein>
    <submittedName>
        <fullName evidence="7">O-antigen ligase</fullName>
    </submittedName>
</protein>
<dbReference type="EMBL" id="JAVDXU010000003">
    <property type="protein sequence ID" value="MDR7271843.1"/>
    <property type="molecule type" value="Genomic_DNA"/>
</dbReference>
<comment type="caution">
    <text evidence="7">The sequence shown here is derived from an EMBL/GenBank/DDBJ whole genome shotgun (WGS) entry which is preliminary data.</text>
</comment>
<organism evidence="7 8">
    <name type="scientific">Roseateles saccharophilus</name>
    <name type="common">Pseudomonas saccharophila</name>
    <dbReference type="NCBI Taxonomy" id="304"/>
    <lineage>
        <taxon>Bacteria</taxon>
        <taxon>Pseudomonadati</taxon>
        <taxon>Pseudomonadota</taxon>
        <taxon>Betaproteobacteria</taxon>
        <taxon>Burkholderiales</taxon>
        <taxon>Sphaerotilaceae</taxon>
        <taxon>Roseateles</taxon>
    </lineage>
</organism>
<gene>
    <name evidence="7" type="ORF">J2X20_004511</name>
</gene>
<dbReference type="GO" id="GO:0016874">
    <property type="term" value="F:ligase activity"/>
    <property type="evidence" value="ECO:0007669"/>
    <property type="project" value="UniProtKB-KW"/>
</dbReference>
<dbReference type="RefSeq" id="WP_310269784.1">
    <property type="nucleotide sequence ID" value="NZ_JAVDXU010000003.1"/>
</dbReference>
<keyword evidence="8" id="KW-1185">Reference proteome</keyword>
<feature type="transmembrane region" description="Helical" evidence="5">
    <location>
        <begin position="240"/>
        <end position="258"/>
    </location>
</feature>
<keyword evidence="4 5" id="KW-0472">Membrane</keyword>
<dbReference type="Proteomes" id="UP001180453">
    <property type="component" value="Unassembled WGS sequence"/>
</dbReference>
<evidence type="ECO:0000313" key="7">
    <source>
        <dbReference type="EMBL" id="MDR7271843.1"/>
    </source>
</evidence>
<dbReference type="InterPro" id="IPR007016">
    <property type="entry name" value="O-antigen_ligase-rel_domated"/>
</dbReference>
<dbReference type="Pfam" id="PF04932">
    <property type="entry name" value="Wzy_C"/>
    <property type="match status" value="1"/>
</dbReference>
<accession>A0ABU1YSY3</accession>
<feature type="transmembrane region" description="Helical" evidence="5">
    <location>
        <begin position="323"/>
        <end position="345"/>
    </location>
</feature>
<keyword evidence="2 5" id="KW-0812">Transmembrane</keyword>
<keyword evidence="7" id="KW-0436">Ligase</keyword>
<feature type="transmembrane region" description="Helical" evidence="5">
    <location>
        <begin position="21"/>
        <end position="43"/>
    </location>
</feature>
<dbReference type="InterPro" id="IPR051533">
    <property type="entry name" value="WaaL-like"/>
</dbReference>
<feature type="transmembrane region" description="Helical" evidence="5">
    <location>
        <begin position="135"/>
        <end position="152"/>
    </location>
</feature>
<evidence type="ECO:0000256" key="5">
    <source>
        <dbReference type="SAM" id="Phobius"/>
    </source>
</evidence>